<dbReference type="InterPro" id="IPR040256">
    <property type="entry name" value="At4g02000-like"/>
</dbReference>
<dbReference type="InterPro" id="IPR025558">
    <property type="entry name" value="DUF4283"/>
</dbReference>
<reference evidence="4" key="1">
    <citation type="submission" date="2025-08" db="UniProtKB">
        <authorList>
            <consortium name="RefSeq"/>
        </authorList>
    </citation>
    <scope>IDENTIFICATION</scope>
</reference>
<dbReference type="RefSeq" id="XP_010911220.1">
    <property type="nucleotide sequence ID" value="XM_010912918.1"/>
</dbReference>
<feature type="region of interest" description="Disordered" evidence="1">
    <location>
        <begin position="182"/>
        <end position="218"/>
    </location>
</feature>
<evidence type="ECO:0000256" key="1">
    <source>
        <dbReference type="SAM" id="MobiDB-lite"/>
    </source>
</evidence>
<dbReference type="PANTHER" id="PTHR31286">
    <property type="entry name" value="GLYCINE-RICH CELL WALL STRUCTURAL PROTEIN 1.8-LIKE"/>
    <property type="match status" value="1"/>
</dbReference>
<proteinExistence type="predicted"/>
<accession>A0A6I9QKZ9</accession>
<gene>
    <name evidence="4" type="primary">LOC105037227</name>
</gene>
<dbReference type="Proteomes" id="UP000504607">
    <property type="component" value="Unplaced"/>
</dbReference>
<dbReference type="OrthoDB" id="786973at2759"/>
<dbReference type="PANTHER" id="PTHR31286:SF99">
    <property type="entry name" value="DUF4283 DOMAIN-CONTAINING PROTEIN"/>
    <property type="match status" value="1"/>
</dbReference>
<organism evidence="3 4">
    <name type="scientific">Elaeis guineensis var. tenera</name>
    <name type="common">Oil palm</name>
    <dbReference type="NCBI Taxonomy" id="51953"/>
    <lineage>
        <taxon>Eukaryota</taxon>
        <taxon>Viridiplantae</taxon>
        <taxon>Streptophyta</taxon>
        <taxon>Embryophyta</taxon>
        <taxon>Tracheophyta</taxon>
        <taxon>Spermatophyta</taxon>
        <taxon>Magnoliopsida</taxon>
        <taxon>Liliopsida</taxon>
        <taxon>Arecaceae</taxon>
        <taxon>Arecoideae</taxon>
        <taxon>Cocoseae</taxon>
        <taxon>Elaeidinae</taxon>
        <taxon>Elaeis</taxon>
    </lineage>
</organism>
<evidence type="ECO:0000259" key="2">
    <source>
        <dbReference type="Pfam" id="PF14111"/>
    </source>
</evidence>
<sequence length="218" mass="24627">MVGEFHVSAMSEGLLLFQCPSEEAKCRILAKGPWSLARQLLALEPWRPKFRPGWDTVTQLRVWIRLPDLPLELWEERKILKIIGQAGTPLFLDDWMLNSTRLGYARVCVLMDANRLGCPGTRIQVHDEVIWQQFTYEELPDICYTCGCIGVPQVICDCSGVQKVQNMEITEVMVFNAKANEEEKGKGKLKRSPTKSQARSSSASPPQAKLPLQKPDEA</sequence>
<keyword evidence="3" id="KW-1185">Reference proteome</keyword>
<name>A0A6I9QKZ9_ELAGV</name>
<feature type="domain" description="DUF4283" evidence="2">
    <location>
        <begin position="3"/>
        <end position="52"/>
    </location>
</feature>
<evidence type="ECO:0000313" key="4">
    <source>
        <dbReference type="RefSeq" id="XP_010911220.1"/>
    </source>
</evidence>
<protein>
    <submittedName>
        <fullName evidence="4">Uncharacterized protein LOC105037227</fullName>
    </submittedName>
</protein>
<dbReference type="AlphaFoldDB" id="A0A6I9QKZ9"/>
<dbReference type="Pfam" id="PF14111">
    <property type="entry name" value="DUF4283"/>
    <property type="match status" value="1"/>
</dbReference>
<dbReference type="InParanoid" id="A0A6I9QKZ9"/>
<feature type="compositionally biased region" description="Low complexity" evidence="1">
    <location>
        <begin position="194"/>
        <end position="209"/>
    </location>
</feature>
<evidence type="ECO:0000313" key="3">
    <source>
        <dbReference type="Proteomes" id="UP000504607"/>
    </source>
</evidence>